<organism evidence="1 2">
    <name type="scientific">Schistosoma margrebowiei</name>
    <dbReference type="NCBI Taxonomy" id="48269"/>
    <lineage>
        <taxon>Eukaryota</taxon>
        <taxon>Metazoa</taxon>
        <taxon>Spiralia</taxon>
        <taxon>Lophotrochozoa</taxon>
        <taxon>Platyhelminthes</taxon>
        <taxon>Trematoda</taxon>
        <taxon>Digenea</taxon>
        <taxon>Strigeidida</taxon>
        <taxon>Schistosomatoidea</taxon>
        <taxon>Schistosomatidae</taxon>
        <taxon>Schistosoma</taxon>
    </lineage>
</organism>
<name>A0A183L972_9TREM</name>
<accession>A0A183L972</accession>
<dbReference type="AlphaFoldDB" id="A0A183L972"/>
<dbReference type="PANTHER" id="PTHR47027:SF25">
    <property type="entry name" value="REVERSE TRANSCRIPTASE DOMAIN-CONTAINING PROTEIN"/>
    <property type="match status" value="1"/>
</dbReference>
<protein>
    <submittedName>
        <fullName evidence="1">Uncharacterized protein</fullName>
    </submittedName>
</protein>
<sequence>MTADLALLSNTHEQMQMRTTSVAEASASLGFNINKGKTKILKYNTENTNPITLNGETLEDMESFTYLGIISDVQG</sequence>
<gene>
    <name evidence="1" type="ORF">SMRZ_LOCUS347</name>
</gene>
<dbReference type="Proteomes" id="UP000277204">
    <property type="component" value="Unassembled WGS sequence"/>
</dbReference>
<dbReference type="EMBL" id="UZAI01000063">
    <property type="protein sequence ID" value="VDO47564.1"/>
    <property type="molecule type" value="Genomic_DNA"/>
</dbReference>
<proteinExistence type="predicted"/>
<evidence type="ECO:0000313" key="2">
    <source>
        <dbReference type="Proteomes" id="UP000277204"/>
    </source>
</evidence>
<dbReference type="PANTHER" id="PTHR47027">
    <property type="entry name" value="REVERSE TRANSCRIPTASE DOMAIN-CONTAINING PROTEIN"/>
    <property type="match status" value="1"/>
</dbReference>
<reference evidence="1 2" key="1">
    <citation type="submission" date="2018-11" db="EMBL/GenBank/DDBJ databases">
        <authorList>
            <consortium name="Pathogen Informatics"/>
        </authorList>
    </citation>
    <scope>NUCLEOTIDE SEQUENCE [LARGE SCALE GENOMIC DNA]</scope>
    <source>
        <strain evidence="1 2">Zambia</strain>
    </source>
</reference>
<evidence type="ECO:0000313" key="1">
    <source>
        <dbReference type="EMBL" id="VDO47564.1"/>
    </source>
</evidence>
<keyword evidence="2" id="KW-1185">Reference proteome</keyword>